<proteinExistence type="predicted"/>
<feature type="transmembrane region" description="Helical" evidence="1">
    <location>
        <begin position="84"/>
        <end position="102"/>
    </location>
</feature>
<dbReference type="EMBL" id="OY288114">
    <property type="protein sequence ID" value="CAJ0890435.1"/>
    <property type="molecule type" value="Genomic_DNA"/>
</dbReference>
<gene>
    <name evidence="2" type="ORF">AMST5_04050</name>
</gene>
<evidence type="ECO:0008006" key="3">
    <source>
        <dbReference type="Google" id="ProtNLM"/>
    </source>
</evidence>
<accession>A0AA48RAU4</accession>
<keyword evidence="1" id="KW-1133">Transmembrane helix</keyword>
<reference evidence="2" key="1">
    <citation type="submission" date="2023-07" db="EMBL/GenBank/DDBJ databases">
        <authorList>
            <person name="Pelsma A.J. K."/>
        </authorList>
    </citation>
    <scope>NUCLEOTIDE SEQUENCE</scope>
</reference>
<keyword evidence="1" id="KW-0472">Membrane</keyword>
<organism evidence="2">
    <name type="scientific">freshwater sediment metagenome</name>
    <dbReference type="NCBI Taxonomy" id="556182"/>
    <lineage>
        <taxon>unclassified sequences</taxon>
        <taxon>metagenomes</taxon>
        <taxon>ecological metagenomes</taxon>
    </lineage>
</organism>
<name>A0AA48RAU4_9ZZZZ</name>
<evidence type="ECO:0000313" key="2">
    <source>
        <dbReference type="EMBL" id="CAJ0890435.1"/>
    </source>
</evidence>
<feature type="transmembrane region" description="Helical" evidence="1">
    <location>
        <begin position="49"/>
        <end position="72"/>
    </location>
</feature>
<protein>
    <recommendedName>
        <fullName evidence="3">Potassium channel domain-containing protein</fullName>
    </recommendedName>
</protein>
<feature type="transmembrane region" description="Helical" evidence="1">
    <location>
        <begin position="6"/>
        <end position="28"/>
    </location>
</feature>
<keyword evidence="1" id="KW-0812">Transmembrane</keyword>
<evidence type="ECO:0000256" key="1">
    <source>
        <dbReference type="SAM" id="Phobius"/>
    </source>
</evidence>
<sequence length="141" mass="16023">MYWGSDWLWGLPVIVITITLHICVLVLIERILIRELMQRERRADYRISAITIVALFAITLHACEAFVWALLYVLLKATPDARDAVLYSLSSITAFGHAALYLDKRWQLLGAMEAMNGVILFGLTTAFLFSAVQLARPDRRN</sequence>
<feature type="transmembrane region" description="Helical" evidence="1">
    <location>
        <begin position="114"/>
        <end position="135"/>
    </location>
</feature>
<dbReference type="AlphaFoldDB" id="A0AA48RAU4"/>